<gene>
    <name evidence="3" type="ORF">CVT24_008183</name>
</gene>
<reference evidence="3 4" key="1">
    <citation type="journal article" date="2018" name="Evol. Lett.">
        <title>Horizontal gene cluster transfer increased hallucinogenic mushroom diversity.</title>
        <authorList>
            <person name="Reynolds H.T."/>
            <person name="Vijayakumar V."/>
            <person name="Gluck-Thaler E."/>
            <person name="Korotkin H.B."/>
            <person name="Matheny P.B."/>
            <person name="Slot J.C."/>
        </authorList>
    </citation>
    <scope>NUCLEOTIDE SEQUENCE [LARGE SCALE GENOMIC DNA]</scope>
    <source>
        <strain evidence="3 4">2629</strain>
    </source>
</reference>
<evidence type="ECO:0008006" key="5">
    <source>
        <dbReference type="Google" id="ProtNLM"/>
    </source>
</evidence>
<dbReference type="NCBIfam" id="TIGR00756">
    <property type="entry name" value="PPR"/>
    <property type="match status" value="1"/>
</dbReference>
<feature type="compositionally biased region" description="Low complexity" evidence="2">
    <location>
        <begin position="479"/>
        <end position="490"/>
    </location>
</feature>
<dbReference type="STRING" id="181874.A0A409VFK0"/>
<dbReference type="PANTHER" id="PTHR47942">
    <property type="entry name" value="TETRATRICOPEPTIDE REPEAT (TPR)-LIKE SUPERFAMILY PROTEIN-RELATED"/>
    <property type="match status" value="1"/>
</dbReference>
<name>A0A409VFK0_9AGAR</name>
<evidence type="ECO:0000256" key="2">
    <source>
        <dbReference type="SAM" id="MobiDB-lite"/>
    </source>
</evidence>
<keyword evidence="1" id="KW-0677">Repeat</keyword>
<feature type="region of interest" description="Disordered" evidence="2">
    <location>
        <begin position="471"/>
        <end position="495"/>
    </location>
</feature>
<organism evidence="3 4">
    <name type="scientific">Panaeolus cyanescens</name>
    <dbReference type="NCBI Taxonomy" id="181874"/>
    <lineage>
        <taxon>Eukaryota</taxon>
        <taxon>Fungi</taxon>
        <taxon>Dikarya</taxon>
        <taxon>Basidiomycota</taxon>
        <taxon>Agaricomycotina</taxon>
        <taxon>Agaricomycetes</taxon>
        <taxon>Agaricomycetidae</taxon>
        <taxon>Agaricales</taxon>
        <taxon>Agaricineae</taxon>
        <taxon>Galeropsidaceae</taxon>
        <taxon>Panaeolus</taxon>
    </lineage>
</organism>
<evidence type="ECO:0000313" key="3">
    <source>
        <dbReference type="EMBL" id="PPQ65034.1"/>
    </source>
</evidence>
<dbReference type="InterPro" id="IPR051222">
    <property type="entry name" value="PPR/CCM1_RNA-binding"/>
</dbReference>
<comment type="caution">
    <text evidence="3">The sequence shown here is derived from an EMBL/GenBank/DDBJ whole genome shotgun (WGS) entry which is preliminary data.</text>
</comment>
<feature type="compositionally biased region" description="Basic residues" evidence="2">
    <location>
        <begin position="59"/>
        <end position="71"/>
    </location>
</feature>
<feature type="region of interest" description="Disordered" evidence="2">
    <location>
        <begin position="55"/>
        <end position="82"/>
    </location>
</feature>
<evidence type="ECO:0000313" key="4">
    <source>
        <dbReference type="Proteomes" id="UP000284842"/>
    </source>
</evidence>
<accession>A0A409VFK0</accession>
<feature type="region of interest" description="Disordered" evidence="2">
    <location>
        <begin position="621"/>
        <end position="671"/>
    </location>
</feature>
<feature type="compositionally biased region" description="Acidic residues" evidence="2">
    <location>
        <begin position="635"/>
        <end position="644"/>
    </location>
</feature>
<proteinExistence type="predicted"/>
<dbReference type="OrthoDB" id="185373at2759"/>
<keyword evidence="4" id="KW-1185">Reference proteome</keyword>
<feature type="region of interest" description="Disordered" evidence="2">
    <location>
        <begin position="974"/>
        <end position="998"/>
    </location>
</feature>
<dbReference type="InterPro" id="IPR011990">
    <property type="entry name" value="TPR-like_helical_dom_sf"/>
</dbReference>
<feature type="compositionally biased region" description="Low complexity" evidence="2">
    <location>
        <begin position="1078"/>
        <end position="1091"/>
    </location>
</feature>
<feature type="compositionally biased region" description="Polar residues" evidence="2">
    <location>
        <begin position="657"/>
        <end position="671"/>
    </location>
</feature>
<feature type="compositionally biased region" description="Polar residues" evidence="2">
    <location>
        <begin position="1207"/>
        <end position="1217"/>
    </location>
</feature>
<feature type="region of interest" description="Disordered" evidence="2">
    <location>
        <begin position="1064"/>
        <end position="1107"/>
    </location>
</feature>
<dbReference type="AlphaFoldDB" id="A0A409VFK0"/>
<dbReference type="InterPro" id="IPR002885">
    <property type="entry name" value="PPR_rpt"/>
</dbReference>
<feature type="compositionally biased region" description="Polar residues" evidence="2">
    <location>
        <begin position="1092"/>
        <end position="1103"/>
    </location>
</feature>
<dbReference type="Gene3D" id="1.25.40.10">
    <property type="entry name" value="Tetratricopeptide repeat domain"/>
    <property type="match status" value="1"/>
</dbReference>
<dbReference type="InParanoid" id="A0A409VFK0"/>
<dbReference type="EMBL" id="NHTK01006078">
    <property type="protein sequence ID" value="PPQ65034.1"/>
    <property type="molecule type" value="Genomic_DNA"/>
</dbReference>
<feature type="region of interest" description="Disordered" evidence="2">
    <location>
        <begin position="1162"/>
        <end position="1217"/>
    </location>
</feature>
<protein>
    <recommendedName>
        <fullName evidence="5">Pentacotripeptide-repeat region of PRORP domain-containing protein</fullName>
    </recommendedName>
</protein>
<feature type="region of interest" description="Disordered" evidence="2">
    <location>
        <begin position="429"/>
        <end position="456"/>
    </location>
</feature>
<sequence>MQTHVFTAANSRIAISNLVCQNAFKGLSAASRILVSAESKRGQSNIRNEIIRKPPVTGRKSKPTSARHAHRPVSFLPPTSSRRTRSVIQQCGSSIRLLSSQTATDTARDFLTRLWSETNDPLWRFLLLLSNPDTLQYDLSALLSEINIEMGQYNRWKAVTTASNIDDALSKVDTILRKPGSSRTSSIPDWVVLYLISFKVHTASQANGALLSLLDTHLKSVPDETHAPYLIIAAYQLSRFSLSVPLRTIMEKFLDTPIALADPEDIPVKPEAINPNPTPPPPATSYNLFLQALATNPVRSVESANNVVAILKSMDSRQLRLTSSTYLHLLGDRFVTLQLTKYLQERMVHERVVPTVEHLEAFLRIFSREGVIHDAQKYLEIIHAVGSQSAGTSDDRRFAANTIFLSAQEDRASAFGFLKSLVEEAPLPLSPMKSPPNSISPVQTGKDATPVSELGDLGETTQQGEFSELDLPDFESEDPSATSGTTTPSPHQQLRLSYNPNRHIYDLTAALHVAAKDLSVPTRRLIKLFMEIRDRAPPPNTDPTQPPTFSKDAPTFATYTVLIRGLLLRRQFDKAAQFWARYLKTGMKIDEQILAVGLVALTRSGKPEEAFMTLEKFCSPRKEAPPPYPSHTAKEEDDLQDTAEPDSLLGPLHGAKQNKSNTRPTPTRPQQHVQPSIYLINAFLVALVRIARPDVVFRLWTHMESLYGVLPNAQSLDILLQAARKAEGLDYHSAGGTQEGWKGIKETLFGVQTPSSGLLNPFGREGWRWVGGPYVLAGQRWKRRTRQDVDEEAARHRQIAMNDILTVLGHPSRGSLRRYTHSLYYHQFTLPSPWTARQDETKGRIRPPPLVTPLAFARKVFHQVLFANDYAQILPSITSPASYLRATYDADGTTAGSTSPTSSSSGMLSQALSSLLPIPTPTRPKRWDPEQTMTRDIWTEKGEPWFPSLAINNTNFLNYIALIGICGNGDAGKPVTRQSKETMGSPETPNRLEGDAERPDKKAYVTTYFPERDVDWSIAGPGEIPLVLARMKALGIQPSNSTLALSLVLWGEVCVGAPLMERFGSGRSDKSVSPPTPFDTTTPPAANPLTTRSNSENPSSSTPLYGEDGGVEYRRLVDWLRDWVGEQRLPNWRTLNKWQRVVGDMRANLQFGRGNWVRGEDVSSRTRGVQKGSAGSDTKDEGAGIFGSAFWEAEVGTGRSTAPPERMNTTKQRGPRC</sequence>
<evidence type="ECO:0000256" key="1">
    <source>
        <dbReference type="ARBA" id="ARBA00022737"/>
    </source>
</evidence>
<dbReference type="Proteomes" id="UP000284842">
    <property type="component" value="Unassembled WGS sequence"/>
</dbReference>